<feature type="transmembrane region" description="Helical" evidence="3">
    <location>
        <begin position="476"/>
        <end position="498"/>
    </location>
</feature>
<evidence type="ECO:0000259" key="4">
    <source>
        <dbReference type="PROSITE" id="PS50156"/>
    </source>
</evidence>
<dbReference type="InterPro" id="IPR053958">
    <property type="entry name" value="HMGCR/SNAP/NPC1-like_SSD"/>
</dbReference>
<dbReference type="PANTHER" id="PTHR10796:SF130">
    <property type="entry name" value="PATCHED DOMAIN-CONTAINING PROTEIN 3-LIKE PROTEIN"/>
    <property type="match status" value="1"/>
</dbReference>
<name>A0A210Q032_MIZYE</name>
<dbReference type="Gene3D" id="1.20.1640.10">
    <property type="entry name" value="Multidrug efflux transporter AcrB transmembrane domain"/>
    <property type="match status" value="2"/>
</dbReference>
<feature type="region of interest" description="Disordered" evidence="2">
    <location>
        <begin position="1034"/>
        <end position="1148"/>
    </location>
</feature>
<feature type="compositionally biased region" description="Basic and acidic residues" evidence="2">
    <location>
        <begin position="973"/>
        <end position="982"/>
    </location>
</feature>
<keyword evidence="3" id="KW-1133">Transmembrane helix</keyword>
<feature type="compositionally biased region" description="Polar residues" evidence="2">
    <location>
        <begin position="1034"/>
        <end position="1048"/>
    </location>
</feature>
<feature type="transmembrane region" description="Helical" evidence="3">
    <location>
        <begin position="370"/>
        <end position="394"/>
    </location>
</feature>
<dbReference type="OrthoDB" id="6510177at2759"/>
<dbReference type="AlphaFoldDB" id="A0A210Q032"/>
<feature type="compositionally biased region" description="Low complexity" evidence="2">
    <location>
        <begin position="1081"/>
        <end position="1092"/>
    </location>
</feature>
<sequence>MDVSTVCEIATECKHKKRSCLQRVSNGFISLLETAFYRLGYAVAKHPILTICLCVLICGLCGIGMKDFKETKEAEKLWVPSTSRIQEEKRWVMKNFPPFTRYASVIITADNILSPVSLRAMMAFYKAASAVESGPHTLETLCFRVGTVCHVTSVLELWFYNEDLINSLTQEDIIHKINNVTMSPMYHNKLHLGSLLGQTWHDSSGKIVGARAASMLFLLYDNAKWKELAMDWELQMVSLAKSGHSDLNDIFIYTTRSFDDEGYGAVDADVNLLSTGFSLVMIYLILTLGRFNLVHQKFYLSMAGLLSVGLAIAFAYGLAISCGVLYGPVHALMPFLLLGIGVDDMFVIVESWKNLTPKEMQLPLVDRMALSLKHAGVSITVTSITDVVAFAIGASTVIPGLSGFCIYAALGILGLYGLQATFFVACLTLDQRKVEASRDGCIPCYIHKNYTPNSFSQWNIMSTIFEKYIGPTLMKFPVKVLVLLVTFALLGVNIWGFYQLRQDFSLTMYIPSDSYAHKYAMAREEYFPSDGLDTAVYCKDFEYHKSRDLMEKMYHNIVEDPYIINGSVVFWFSAFNDWFDTVKDEPSVAPAIYGDVPYPYSKAWFALLLHRFVYQTPQGQAYQQFIKFEFASSTGNPIILGTYFTLRHTYQPDSKSEIIAMESLRHVVDNLGLPGGGCFAYTDVYLTYETNKILQRELYRNLLLAVICVFIVTLLLIANFRTSLIVFTCVIFTLVDVAGTLHFWGVTIDTASSILLTLSVGLAVDYSAHIGHMFMTVQGTRPERVVSTLKKIGPAVFSGGFSTFLAFLLLCNSYSYGFSLFFRVFFTVVLFGLFHGLIYLPVVLSWIGPEPYDTHVMTEDRTNIYIPECKCESQGEINHFEPSTQRPTFGESADQEALWVPQDPYVMDKTELTSTDTVQSPLLTNSSKDTTTQPDLPSSQTTLTSMLPSVNITTDTNPLLQERKVDVSPTGSGERKEEDRNSELMPLVSPWLVKGSVATLAPSWEGTASSIKADLLPGGLQPGPTVSTIQTAPHQIQTEESTTGQSTHQRTDKNRDHPYAEITVSQNKELNENTQTPPPTSGTSSSVTTTTPDSGIHNGLDTSVTETEPQTSPWVVKGSQLILVPGWNNTMEPPNTNNSHQQNGQGKLTDRECTLVLYTKTWLK</sequence>
<proteinExistence type="inferred from homology"/>
<evidence type="ECO:0000256" key="3">
    <source>
        <dbReference type="SAM" id="Phobius"/>
    </source>
</evidence>
<evidence type="ECO:0000256" key="1">
    <source>
        <dbReference type="ARBA" id="ARBA00005585"/>
    </source>
</evidence>
<feature type="transmembrane region" description="Helical" evidence="3">
    <location>
        <begin position="332"/>
        <end position="349"/>
    </location>
</feature>
<feature type="compositionally biased region" description="Basic and acidic residues" evidence="2">
    <location>
        <begin position="1049"/>
        <end position="1059"/>
    </location>
</feature>
<feature type="compositionally biased region" description="Polar residues" evidence="2">
    <location>
        <begin position="1100"/>
        <end position="1113"/>
    </location>
</feature>
<feature type="compositionally biased region" description="Polar residues" evidence="2">
    <location>
        <begin position="916"/>
        <end position="959"/>
    </location>
</feature>
<feature type="transmembrane region" description="Helical" evidence="3">
    <location>
        <begin position="698"/>
        <end position="717"/>
    </location>
</feature>
<dbReference type="EMBL" id="NEDP02005318">
    <property type="protein sequence ID" value="OWF42113.1"/>
    <property type="molecule type" value="Genomic_DNA"/>
</dbReference>
<dbReference type="STRING" id="6573.A0A210Q032"/>
<dbReference type="InterPro" id="IPR051697">
    <property type="entry name" value="Patched_domain-protein"/>
</dbReference>
<evidence type="ECO:0000313" key="5">
    <source>
        <dbReference type="EMBL" id="OWF42113.1"/>
    </source>
</evidence>
<feature type="transmembrane region" description="Helical" evidence="3">
    <location>
        <begin position="305"/>
        <end position="326"/>
    </location>
</feature>
<keyword evidence="3" id="KW-0812">Transmembrane</keyword>
<feature type="transmembrane region" description="Helical" evidence="3">
    <location>
        <begin position="272"/>
        <end position="293"/>
    </location>
</feature>
<dbReference type="SUPFAM" id="SSF82866">
    <property type="entry name" value="Multidrug efflux transporter AcrB transmembrane domain"/>
    <property type="match status" value="2"/>
</dbReference>
<keyword evidence="6" id="KW-1185">Reference proteome</keyword>
<dbReference type="InterPro" id="IPR000731">
    <property type="entry name" value="SSD"/>
</dbReference>
<reference evidence="5 6" key="1">
    <citation type="journal article" date="2017" name="Nat. Ecol. Evol.">
        <title>Scallop genome provides insights into evolution of bilaterian karyotype and development.</title>
        <authorList>
            <person name="Wang S."/>
            <person name="Zhang J."/>
            <person name="Jiao W."/>
            <person name="Li J."/>
            <person name="Xun X."/>
            <person name="Sun Y."/>
            <person name="Guo X."/>
            <person name="Huan P."/>
            <person name="Dong B."/>
            <person name="Zhang L."/>
            <person name="Hu X."/>
            <person name="Sun X."/>
            <person name="Wang J."/>
            <person name="Zhao C."/>
            <person name="Wang Y."/>
            <person name="Wang D."/>
            <person name="Huang X."/>
            <person name="Wang R."/>
            <person name="Lv J."/>
            <person name="Li Y."/>
            <person name="Zhang Z."/>
            <person name="Liu B."/>
            <person name="Lu W."/>
            <person name="Hui Y."/>
            <person name="Liang J."/>
            <person name="Zhou Z."/>
            <person name="Hou R."/>
            <person name="Li X."/>
            <person name="Liu Y."/>
            <person name="Li H."/>
            <person name="Ning X."/>
            <person name="Lin Y."/>
            <person name="Zhao L."/>
            <person name="Xing Q."/>
            <person name="Dou J."/>
            <person name="Li Y."/>
            <person name="Mao J."/>
            <person name="Guo H."/>
            <person name="Dou H."/>
            <person name="Li T."/>
            <person name="Mu C."/>
            <person name="Jiang W."/>
            <person name="Fu Q."/>
            <person name="Fu X."/>
            <person name="Miao Y."/>
            <person name="Liu J."/>
            <person name="Yu Q."/>
            <person name="Li R."/>
            <person name="Liao H."/>
            <person name="Li X."/>
            <person name="Kong Y."/>
            <person name="Jiang Z."/>
            <person name="Chourrout D."/>
            <person name="Li R."/>
            <person name="Bao Z."/>
        </authorList>
    </citation>
    <scope>NUCLEOTIDE SEQUENCE [LARGE SCALE GENOMIC DNA]</scope>
    <source>
        <strain evidence="5 6">PY_sf001</strain>
    </source>
</reference>
<feature type="transmembrane region" description="Helical" evidence="3">
    <location>
        <begin position="821"/>
        <end position="847"/>
    </location>
</feature>
<accession>A0A210Q032</accession>
<evidence type="ECO:0000256" key="2">
    <source>
        <dbReference type="SAM" id="MobiDB-lite"/>
    </source>
</evidence>
<feature type="transmembrane region" description="Helical" evidence="3">
    <location>
        <begin position="724"/>
        <end position="745"/>
    </location>
</feature>
<feature type="compositionally biased region" description="Polar residues" evidence="2">
    <location>
        <begin position="1127"/>
        <end position="1146"/>
    </location>
</feature>
<evidence type="ECO:0000313" key="6">
    <source>
        <dbReference type="Proteomes" id="UP000242188"/>
    </source>
</evidence>
<feature type="region of interest" description="Disordered" evidence="2">
    <location>
        <begin position="916"/>
        <end position="983"/>
    </location>
</feature>
<comment type="similarity">
    <text evidence="1">Belongs to the patched family.</text>
</comment>
<feature type="domain" description="SSD" evidence="4">
    <location>
        <begin position="730"/>
        <end position="846"/>
    </location>
</feature>
<dbReference type="PROSITE" id="PS50156">
    <property type="entry name" value="SSD"/>
    <property type="match status" value="2"/>
</dbReference>
<dbReference type="Pfam" id="PF12349">
    <property type="entry name" value="Sterol-sensing"/>
    <property type="match status" value="1"/>
</dbReference>
<comment type="caution">
    <text evidence="5">The sequence shown here is derived from an EMBL/GenBank/DDBJ whole genome shotgun (WGS) entry which is preliminary data.</text>
</comment>
<dbReference type="PANTHER" id="PTHR10796">
    <property type="entry name" value="PATCHED-RELATED"/>
    <property type="match status" value="1"/>
</dbReference>
<feature type="transmembrane region" description="Helical" evidence="3">
    <location>
        <begin position="406"/>
        <end position="429"/>
    </location>
</feature>
<feature type="transmembrane region" description="Helical" evidence="3">
    <location>
        <begin position="751"/>
        <end position="771"/>
    </location>
</feature>
<feature type="transmembrane region" description="Helical" evidence="3">
    <location>
        <begin position="792"/>
        <end position="815"/>
    </location>
</feature>
<keyword evidence="3" id="KW-0472">Membrane</keyword>
<organism evidence="5 6">
    <name type="scientific">Mizuhopecten yessoensis</name>
    <name type="common">Japanese scallop</name>
    <name type="synonym">Patinopecten yessoensis</name>
    <dbReference type="NCBI Taxonomy" id="6573"/>
    <lineage>
        <taxon>Eukaryota</taxon>
        <taxon>Metazoa</taxon>
        <taxon>Spiralia</taxon>
        <taxon>Lophotrochozoa</taxon>
        <taxon>Mollusca</taxon>
        <taxon>Bivalvia</taxon>
        <taxon>Autobranchia</taxon>
        <taxon>Pteriomorphia</taxon>
        <taxon>Pectinida</taxon>
        <taxon>Pectinoidea</taxon>
        <taxon>Pectinidae</taxon>
        <taxon>Mizuhopecten</taxon>
    </lineage>
</organism>
<protein>
    <submittedName>
        <fullName evidence="5">Patched domain-containing protein 3</fullName>
    </submittedName>
</protein>
<dbReference type="GO" id="GO:0016020">
    <property type="term" value="C:membrane"/>
    <property type="evidence" value="ECO:0007669"/>
    <property type="project" value="TreeGrafter"/>
</dbReference>
<feature type="domain" description="SSD" evidence="4">
    <location>
        <begin position="269"/>
        <end position="429"/>
    </location>
</feature>
<gene>
    <name evidence="5" type="ORF">KP79_PYT09160</name>
</gene>
<dbReference type="Proteomes" id="UP000242188">
    <property type="component" value="Unassembled WGS sequence"/>
</dbReference>